<evidence type="ECO:0000256" key="4">
    <source>
        <dbReference type="ARBA" id="ARBA00022741"/>
    </source>
</evidence>
<dbReference type="Gene3D" id="3.30.200.20">
    <property type="entry name" value="Phosphorylase Kinase, domain 1"/>
    <property type="match status" value="1"/>
</dbReference>
<evidence type="ECO:0000256" key="8">
    <source>
        <dbReference type="ARBA" id="ARBA00048679"/>
    </source>
</evidence>
<evidence type="ECO:0000256" key="5">
    <source>
        <dbReference type="ARBA" id="ARBA00022777"/>
    </source>
</evidence>
<dbReference type="SMART" id="SM00220">
    <property type="entry name" value="S_TKc"/>
    <property type="match status" value="1"/>
</dbReference>
<reference evidence="11 12" key="1">
    <citation type="submission" date="2018-07" db="EMBL/GenBank/DDBJ databases">
        <title>Genomic Encyclopedia of Type Strains, Phase IV (KMG-IV): sequencing the most valuable type-strain genomes for metagenomic binning, comparative biology and taxonomic classification.</title>
        <authorList>
            <person name="Goeker M."/>
        </authorList>
    </citation>
    <scope>NUCLEOTIDE SEQUENCE [LARGE SCALE GENOMIC DNA]</scope>
    <source>
        <strain evidence="11 12">DSM 44952</strain>
    </source>
</reference>
<dbReference type="STRING" id="1210089.GCA_001613165_03192"/>
<dbReference type="Pfam" id="PF00069">
    <property type="entry name" value="Pkinase"/>
    <property type="match status" value="1"/>
</dbReference>
<dbReference type="InterPro" id="IPR011009">
    <property type="entry name" value="Kinase-like_dom_sf"/>
</dbReference>
<evidence type="ECO:0000313" key="11">
    <source>
        <dbReference type="EMBL" id="RDI50867.1"/>
    </source>
</evidence>
<evidence type="ECO:0000256" key="2">
    <source>
        <dbReference type="ARBA" id="ARBA00022527"/>
    </source>
</evidence>
<gene>
    <name evidence="11" type="ORF">DFR68_105344</name>
</gene>
<dbReference type="AlphaFoldDB" id="A0A370H495"/>
<evidence type="ECO:0000313" key="12">
    <source>
        <dbReference type="Proteomes" id="UP000255355"/>
    </source>
</evidence>
<keyword evidence="5 11" id="KW-0418">Kinase</keyword>
<dbReference type="PANTHER" id="PTHR43289:SF6">
    <property type="entry name" value="SERINE_THREONINE-PROTEIN KINASE NEKL-3"/>
    <property type="match status" value="1"/>
</dbReference>
<dbReference type="FunFam" id="1.10.510.10:FF:000021">
    <property type="entry name" value="Serine/threonine protein kinase"/>
    <property type="match status" value="1"/>
</dbReference>
<dbReference type="CDD" id="cd14014">
    <property type="entry name" value="STKc_PknB_like"/>
    <property type="match status" value="1"/>
</dbReference>
<feature type="transmembrane region" description="Helical" evidence="9">
    <location>
        <begin position="303"/>
        <end position="323"/>
    </location>
</feature>
<evidence type="ECO:0000256" key="9">
    <source>
        <dbReference type="SAM" id="Phobius"/>
    </source>
</evidence>
<evidence type="ECO:0000256" key="6">
    <source>
        <dbReference type="ARBA" id="ARBA00022840"/>
    </source>
</evidence>
<dbReference type="PROSITE" id="PS50011">
    <property type="entry name" value="PROTEIN_KINASE_DOM"/>
    <property type="match status" value="1"/>
</dbReference>
<keyword evidence="9" id="KW-0472">Membrane</keyword>
<evidence type="ECO:0000256" key="1">
    <source>
        <dbReference type="ARBA" id="ARBA00012513"/>
    </source>
</evidence>
<dbReference type="SUPFAM" id="SSF56112">
    <property type="entry name" value="Protein kinase-like (PK-like)"/>
    <property type="match status" value="1"/>
</dbReference>
<dbReference type="InterPro" id="IPR008271">
    <property type="entry name" value="Ser/Thr_kinase_AS"/>
</dbReference>
<dbReference type="InterPro" id="IPR000719">
    <property type="entry name" value="Prot_kinase_dom"/>
</dbReference>
<dbReference type="Gene3D" id="1.10.510.10">
    <property type="entry name" value="Transferase(Phosphotransferase) domain 1"/>
    <property type="match status" value="1"/>
</dbReference>
<evidence type="ECO:0000256" key="3">
    <source>
        <dbReference type="ARBA" id="ARBA00022679"/>
    </source>
</evidence>
<dbReference type="RefSeq" id="WP_068020153.1">
    <property type="nucleotide sequence ID" value="NZ_QQAZ01000005.1"/>
</dbReference>
<keyword evidence="6" id="KW-0067">ATP-binding</keyword>
<dbReference type="OrthoDB" id="9762169at2"/>
<dbReference type="GO" id="GO:0005524">
    <property type="term" value="F:ATP binding"/>
    <property type="evidence" value="ECO:0007669"/>
    <property type="project" value="UniProtKB-KW"/>
</dbReference>
<keyword evidence="9" id="KW-0812">Transmembrane</keyword>
<organism evidence="11 12">
    <name type="scientific">Nocardia mexicana</name>
    <dbReference type="NCBI Taxonomy" id="279262"/>
    <lineage>
        <taxon>Bacteria</taxon>
        <taxon>Bacillati</taxon>
        <taxon>Actinomycetota</taxon>
        <taxon>Actinomycetes</taxon>
        <taxon>Mycobacteriales</taxon>
        <taxon>Nocardiaceae</taxon>
        <taxon>Nocardia</taxon>
    </lineage>
</organism>
<accession>A0A370H495</accession>
<evidence type="ECO:0000256" key="7">
    <source>
        <dbReference type="ARBA" id="ARBA00047899"/>
    </source>
</evidence>
<dbReference type="PANTHER" id="PTHR43289">
    <property type="entry name" value="MITOGEN-ACTIVATED PROTEIN KINASE KINASE KINASE 20-RELATED"/>
    <property type="match status" value="1"/>
</dbReference>
<dbReference type="Proteomes" id="UP000255355">
    <property type="component" value="Unassembled WGS sequence"/>
</dbReference>
<comment type="catalytic activity">
    <reaction evidence="8">
        <text>L-seryl-[protein] + ATP = O-phospho-L-seryl-[protein] + ADP + H(+)</text>
        <dbReference type="Rhea" id="RHEA:17989"/>
        <dbReference type="Rhea" id="RHEA-COMP:9863"/>
        <dbReference type="Rhea" id="RHEA-COMP:11604"/>
        <dbReference type="ChEBI" id="CHEBI:15378"/>
        <dbReference type="ChEBI" id="CHEBI:29999"/>
        <dbReference type="ChEBI" id="CHEBI:30616"/>
        <dbReference type="ChEBI" id="CHEBI:83421"/>
        <dbReference type="ChEBI" id="CHEBI:456216"/>
        <dbReference type="EC" id="2.7.11.1"/>
    </reaction>
</comment>
<dbReference type="PROSITE" id="PS00108">
    <property type="entry name" value="PROTEIN_KINASE_ST"/>
    <property type="match status" value="1"/>
</dbReference>
<feature type="domain" description="Protein kinase" evidence="10">
    <location>
        <begin position="12"/>
        <end position="278"/>
    </location>
</feature>
<dbReference type="FunFam" id="3.30.200.20:FF:000035">
    <property type="entry name" value="Serine/threonine protein kinase Stk1"/>
    <property type="match status" value="1"/>
</dbReference>
<dbReference type="GO" id="GO:0004674">
    <property type="term" value="F:protein serine/threonine kinase activity"/>
    <property type="evidence" value="ECO:0007669"/>
    <property type="project" value="UniProtKB-KW"/>
</dbReference>
<dbReference type="GO" id="GO:0045717">
    <property type="term" value="P:negative regulation of fatty acid biosynthetic process"/>
    <property type="evidence" value="ECO:0007669"/>
    <property type="project" value="UniProtKB-ARBA"/>
</dbReference>
<keyword evidence="2" id="KW-0723">Serine/threonine-protein kinase</keyword>
<dbReference type="EMBL" id="QQAZ01000005">
    <property type="protein sequence ID" value="RDI50867.1"/>
    <property type="molecule type" value="Genomic_DNA"/>
</dbReference>
<comment type="catalytic activity">
    <reaction evidence="7">
        <text>L-threonyl-[protein] + ATP = O-phospho-L-threonyl-[protein] + ADP + H(+)</text>
        <dbReference type="Rhea" id="RHEA:46608"/>
        <dbReference type="Rhea" id="RHEA-COMP:11060"/>
        <dbReference type="Rhea" id="RHEA-COMP:11605"/>
        <dbReference type="ChEBI" id="CHEBI:15378"/>
        <dbReference type="ChEBI" id="CHEBI:30013"/>
        <dbReference type="ChEBI" id="CHEBI:30616"/>
        <dbReference type="ChEBI" id="CHEBI:61977"/>
        <dbReference type="ChEBI" id="CHEBI:456216"/>
        <dbReference type="EC" id="2.7.11.1"/>
    </reaction>
</comment>
<comment type="caution">
    <text evidence="11">The sequence shown here is derived from an EMBL/GenBank/DDBJ whole genome shotgun (WGS) entry which is preliminary data.</text>
</comment>
<dbReference type="EC" id="2.7.11.1" evidence="1"/>
<keyword evidence="4" id="KW-0547">Nucleotide-binding</keyword>
<protein>
    <recommendedName>
        <fullName evidence="1">non-specific serine/threonine protein kinase</fullName>
        <ecNumber evidence="1">2.7.11.1</ecNumber>
    </recommendedName>
</protein>
<sequence>MEITTGTTLGGYRIERRLGSGGMGTVYLAQHPRLPRKDAVKVLSDAAAGDGEFHARFLREAEIAARLHHPNLVAIRDRGEDDGRLWIAMQYVDGIDVAELIRREAGAPDAVRAVHILTEAARGLDEIHRAGLVHRDVKPANILLAEQPDGADRVLVTDFGIARPADDSATLASTGGMAASLAYASPEQLSGEPLDRRTDVYSLGCTLFQMLTGSAPFPRNSPGAVMYAHLYESPPPVSRWNPRLPTAFDTVIATAMAKDRDARYASCGELAAAARAALGLPGPSPVAMAPVPSPGNRRLRAPAIGAALASVLLAVAVPAWLWFDRDEGVGLRLPQPVPAPPVSPDWGAHAYMVEPFPQLLPYSPDDIGYGELTLCKALDERNGAASFDRRGPDGHVQCFGDRDPLVLLRVHCNADRTAMRPVSRTRVEGEERWSRSSGSGTIRWSNFTNTRNDVVGRVEVYFDTPDRNFCRLEGIGGVSGSELQAGWWPDVPV</sequence>
<keyword evidence="3" id="KW-0808">Transferase</keyword>
<evidence type="ECO:0000259" key="10">
    <source>
        <dbReference type="PROSITE" id="PS50011"/>
    </source>
</evidence>
<name>A0A370H495_9NOCA</name>
<keyword evidence="12" id="KW-1185">Reference proteome</keyword>
<keyword evidence="9" id="KW-1133">Transmembrane helix</keyword>
<proteinExistence type="predicted"/>